<dbReference type="RefSeq" id="XP_069203247.1">
    <property type="nucleotide sequence ID" value="XM_069347808.1"/>
</dbReference>
<evidence type="ECO:0000313" key="1">
    <source>
        <dbReference type="EMBL" id="KAL1306975.1"/>
    </source>
</evidence>
<dbReference type="EMBL" id="JBFMKM010000004">
    <property type="protein sequence ID" value="KAL1306975.1"/>
    <property type="molecule type" value="Genomic_DNA"/>
</dbReference>
<name>A0ABR3PLE7_9PEZI</name>
<accession>A0ABR3PLE7</accession>
<organism evidence="1 2">
    <name type="scientific">Neodothiora populina</name>
    <dbReference type="NCBI Taxonomy" id="2781224"/>
    <lineage>
        <taxon>Eukaryota</taxon>
        <taxon>Fungi</taxon>
        <taxon>Dikarya</taxon>
        <taxon>Ascomycota</taxon>
        <taxon>Pezizomycotina</taxon>
        <taxon>Dothideomycetes</taxon>
        <taxon>Dothideomycetidae</taxon>
        <taxon>Dothideales</taxon>
        <taxon>Dothioraceae</taxon>
        <taxon>Neodothiora</taxon>
    </lineage>
</organism>
<dbReference type="GeneID" id="95979308"/>
<keyword evidence="2" id="KW-1185">Reference proteome</keyword>
<gene>
    <name evidence="1" type="ORF">AAFC00_005609</name>
</gene>
<sequence>MRELVDTLTHSFGNITMTSLHTFAKERCSGVSLGDALLVAEAVTWIFPGLLMGRHLYTVLGFARSGPSGGSMAVWFQSVFGVNAVFSVLQSAAMGGYGVGVVDGLVRAVAAFGAGGNLLLRFWGGAQAQGAVNGTIGGR</sequence>
<comment type="caution">
    <text evidence="1">The sequence shown here is derived from an EMBL/GenBank/DDBJ whole genome shotgun (WGS) entry which is preliminary data.</text>
</comment>
<reference evidence="1 2" key="1">
    <citation type="submission" date="2024-07" db="EMBL/GenBank/DDBJ databases">
        <title>Draft sequence of the Neodothiora populina.</title>
        <authorList>
            <person name="Drown D.D."/>
            <person name="Schuette U.S."/>
            <person name="Buechlein A.B."/>
            <person name="Rusch D.R."/>
            <person name="Winton L.W."/>
            <person name="Adams G.A."/>
        </authorList>
    </citation>
    <scope>NUCLEOTIDE SEQUENCE [LARGE SCALE GENOMIC DNA]</scope>
    <source>
        <strain evidence="1 2">CPC 39397</strain>
    </source>
</reference>
<dbReference type="Proteomes" id="UP001562354">
    <property type="component" value="Unassembled WGS sequence"/>
</dbReference>
<evidence type="ECO:0000313" key="2">
    <source>
        <dbReference type="Proteomes" id="UP001562354"/>
    </source>
</evidence>
<proteinExistence type="predicted"/>
<protein>
    <submittedName>
        <fullName evidence="1">Uncharacterized protein</fullName>
    </submittedName>
</protein>